<feature type="transmembrane region" description="Helical" evidence="4">
    <location>
        <begin position="156"/>
        <end position="176"/>
    </location>
</feature>
<dbReference type="OrthoDB" id="345413at2"/>
<dbReference type="SUPFAM" id="SSF46689">
    <property type="entry name" value="Homeodomain-like"/>
    <property type="match status" value="1"/>
</dbReference>
<dbReference type="AlphaFoldDB" id="A0A2C9D2S8"/>
<dbReference type="Pfam" id="PF12833">
    <property type="entry name" value="HTH_18"/>
    <property type="match status" value="1"/>
</dbReference>
<evidence type="ECO:0000256" key="2">
    <source>
        <dbReference type="ARBA" id="ARBA00023125"/>
    </source>
</evidence>
<evidence type="ECO:0000259" key="5">
    <source>
        <dbReference type="PROSITE" id="PS01124"/>
    </source>
</evidence>
<keyword evidence="2" id="KW-0238">DNA-binding</keyword>
<keyword evidence="4" id="KW-0812">Transmembrane</keyword>
<reference evidence="7" key="1">
    <citation type="submission" date="2017-09" db="EMBL/GenBank/DDBJ databases">
        <title>Genome sequence of Nannocystis excedens DSM 71.</title>
        <authorList>
            <person name="Blom J."/>
        </authorList>
    </citation>
    <scope>NUCLEOTIDE SEQUENCE [LARGE SCALE GENOMIC DNA]</scope>
    <source>
        <strain evidence="7">type strain: E19</strain>
    </source>
</reference>
<dbReference type="SMART" id="SM00342">
    <property type="entry name" value="HTH_ARAC"/>
    <property type="match status" value="1"/>
</dbReference>
<dbReference type="GO" id="GO:0043565">
    <property type="term" value="F:sequence-specific DNA binding"/>
    <property type="evidence" value="ECO:0007669"/>
    <property type="project" value="InterPro"/>
</dbReference>
<organism evidence="6 7">
    <name type="scientific">Hartmannibacter diazotrophicus</name>
    <dbReference type="NCBI Taxonomy" id="1482074"/>
    <lineage>
        <taxon>Bacteria</taxon>
        <taxon>Pseudomonadati</taxon>
        <taxon>Pseudomonadota</taxon>
        <taxon>Alphaproteobacteria</taxon>
        <taxon>Hyphomicrobiales</taxon>
        <taxon>Pleomorphomonadaceae</taxon>
        <taxon>Hartmannibacter</taxon>
    </lineage>
</organism>
<dbReference type="KEGG" id="hdi:HDIA_0992"/>
<dbReference type="PANTHER" id="PTHR43280:SF29">
    <property type="entry name" value="ARAC-FAMILY TRANSCRIPTIONAL REGULATOR"/>
    <property type="match status" value="1"/>
</dbReference>
<protein>
    <submittedName>
        <fullName evidence="6">Bacillibactin transport regulator</fullName>
    </submittedName>
</protein>
<evidence type="ECO:0000256" key="1">
    <source>
        <dbReference type="ARBA" id="ARBA00023015"/>
    </source>
</evidence>
<keyword evidence="4" id="KW-0472">Membrane</keyword>
<keyword evidence="3" id="KW-0804">Transcription</keyword>
<dbReference type="PROSITE" id="PS01124">
    <property type="entry name" value="HTH_ARAC_FAMILY_2"/>
    <property type="match status" value="1"/>
</dbReference>
<evidence type="ECO:0000313" key="6">
    <source>
        <dbReference type="EMBL" id="SON54533.1"/>
    </source>
</evidence>
<dbReference type="GO" id="GO:0003700">
    <property type="term" value="F:DNA-binding transcription factor activity"/>
    <property type="evidence" value="ECO:0007669"/>
    <property type="project" value="InterPro"/>
</dbReference>
<keyword evidence="4" id="KW-1133">Transmembrane helix</keyword>
<keyword evidence="7" id="KW-1185">Reference proteome</keyword>
<proteinExistence type="predicted"/>
<dbReference type="RefSeq" id="WP_099554936.1">
    <property type="nucleotide sequence ID" value="NZ_LT960614.1"/>
</dbReference>
<sequence length="357" mass="38795">MPAIPLPFVVALLLGVLFARLVLEEGPSGRLSPAAIFVAACTMMVLVVGLRWSLDVRWIRFVQPIIALALPPLAWICFTDIGRERRRPLASYWPHALPLLLMIVLSATWALWHPPIDAVVAASFFAYGAALLRFAARGVDSAGAVRLGDIPSVLHAIRLAALFLIVSALVDLAIAVDFDLYAGEHAVTIVAIANLGSLLAIAAAVAVVGASKPEPVTDEASLGEEASDAARALDRQDIDADTDQEVIAAIDRLLRERGLFRDPDLTLDRLARRAGIPARQISSAINRRFGRNISQVVNEYRVEDAKRRLAETDEPVTSVMFESGFQTKSNFNREFRRVTGMSPSDYRRSAEVAVSAP</sequence>
<name>A0A2C9D2S8_9HYPH</name>
<keyword evidence="1" id="KW-0805">Transcription regulation</keyword>
<feature type="transmembrane region" description="Helical" evidence="4">
    <location>
        <begin position="6"/>
        <end position="23"/>
    </location>
</feature>
<feature type="domain" description="HTH araC/xylS-type" evidence="5">
    <location>
        <begin position="244"/>
        <end position="349"/>
    </location>
</feature>
<feature type="transmembrane region" description="Helical" evidence="4">
    <location>
        <begin position="188"/>
        <end position="208"/>
    </location>
</feature>
<evidence type="ECO:0000313" key="7">
    <source>
        <dbReference type="Proteomes" id="UP000223606"/>
    </source>
</evidence>
<dbReference type="InterPro" id="IPR020449">
    <property type="entry name" value="Tscrpt_reg_AraC-type_HTH"/>
</dbReference>
<dbReference type="PANTHER" id="PTHR43280">
    <property type="entry name" value="ARAC-FAMILY TRANSCRIPTIONAL REGULATOR"/>
    <property type="match status" value="1"/>
</dbReference>
<feature type="transmembrane region" description="Helical" evidence="4">
    <location>
        <begin position="90"/>
        <end position="112"/>
    </location>
</feature>
<dbReference type="InterPro" id="IPR009057">
    <property type="entry name" value="Homeodomain-like_sf"/>
</dbReference>
<evidence type="ECO:0000256" key="4">
    <source>
        <dbReference type="SAM" id="Phobius"/>
    </source>
</evidence>
<dbReference type="Gene3D" id="1.10.10.60">
    <property type="entry name" value="Homeodomain-like"/>
    <property type="match status" value="1"/>
</dbReference>
<dbReference type="InterPro" id="IPR018060">
    <property type="entry name" value="HTH_AraC"/>
</dbReference>
<feature type="transmembrane region" description="Helical" evidence="4">
    <location>
        <begin position="118"/>
        <end position="136"/>
    </location>
</feature>
<dbReference type="PRINTS" id="PR00032">
    <property type="entry name" value="HTHARAC"/>
</dbReference>
<gene>
    <name evidence="6" type="primary">btr_3</name>
    <name evidence="6" type="ORF">HDIA_0992</name>
</gene>
<dbReference type="EMBL" id="LT960614">
    <property type="protein sequence ID" value="SON54533.1"/>
    <property type="molecule type" value="Genomic_DNA"/>
</dbReference>
<feature type="transmembrane region" description="Helical" evidence="4">
    <location>
        <begin position="35"/>
        <end position="52"/>
    </location>
</feature>
<evidence type="ECO:0000256" key="3">
    <source>
        <dbReference type="ARBA" id="ARBA00023163"/>
    </source>
</evidence>
<accession>A0A2C9D2S8</accession>
<feature type="transmembrane region" description="Helical" evidence="4">
    <location>
        <begin position="58"/>
        <end position="78"/>
    </location>
</feature>
<dbReference type="Proteomes" id="UP000223606">
    <property type="component" value="Chromosome 1"/>
</dbReference>